<dbReference type="AlphaFoldDB" id="A0A372G785"/>
<dbReference type="EMBL" id="QVNQ01000015">
    <property type="protein sequence ID" value="RFS81226.1"/>
    <property type="molecule type" value="Genomic_DNA"/>
</dbReference>
<evidence type="ECO:0000313" key="2">
    <source>
        <dbReference type="Proteomes" id="UP000262882"/>
    </source>
</evidence>
<dbReference type="Proteomes" id="UP000262882">
    <property type="component" value="Unassembled WGS sequence"/>
</dbReference>
<reference evidence="1 2" key="1">
    <citation type="submission" date="2018-08" db="EMBL/GenBank/DDBJ databases">
        <title>Actinomadura spongicola sp. nov., isolated from marine sponge Leucetta chagosensis.</title>
        <authorList>
            <person name="Li L."/>
            <person name="Lin H.W."/>
        </authorList>
    </citation>
    <scope>NUCLEOTIDE SEQUENCE [LARGE SCALE GENOMIC DNA]</scope>
    <source>
        <strain evidence="1 2">LHW52907</strain>
    </source>
</reference>
<dbReference type="OrthoDB" id="3476593at2"/>
<comment type="caution">
    <text evidence="1">The sequence shown here is derived from an EMBL/GenBank/DDBJ whole genome shotgun (WGS) entry which is preliminary data.</text>
</comment>
<dbReference type="RefSeq" id="WP_117404826.1">
    <property type="nucleotide sequence ID" value="NZ_QVNQ01000015.1"/>
</dbReference>
<gene>
    <name evidence="1" type="ORF">D0T12_33175</name>
</gene>
<keyword evidence="2" id="KW-1185">Reference proteome</keyword>
<name>A0A372G785_9ACTN</name>
<proteinExistence type="predicted"/>
<accession>A0A372G785</accession>
<sequence>MNPQESLELLRAQFPNWAFRWHEVEPSWHTRRKGDYAARPVVITDLRGTDPHEPALALLRIPAVEPVEEPDRRSRNE</sequence>
<protein>
    <submittedName>
        <fullName evidence="1">Uncharacterized protein</fullName>
    </submittedName>
</protein>
<organism evidence="1 2">
    <name type="scientific">Actinomadura spongiicola</name>
    <dbReference type="NCBI Taxonomy" id="2303421"/>
    <lineage>
        <taxon>Bacteria</taxon>
        <taxon>Bacillati</taxon>
        <taxon>Actinomycetota</taxon>
        <taxon>Actinomycetes</taxon>
        <taxon>Streptosporangiales</taxon>
        <taxon>Thermomonosporaceae</taxon>
        <taxon>Actinomadura</taxon>
    </lineage>
</organism>
<evidence type="ECO:0000313" key="1">
    <source>
        <dbReference type="EMBL" id="RFS81226.1"/>
    </source>
</evidence>